<proteinExistence type="predicted"/>
<evidence type="ECO:0000313" key="1">
    <source>
        <dbReference type="EMBL" id="MFC1853871.1"/>
    </source>
</evidence>
<name>A0ABV6Z5Z0_UNCC1</name>
<evidence type="ECO:0000313" key="2">
    <source>
        <dbReference type="Proteomes" id="UP001594351"/>
    </source>
</evidence>
<gene>
    <name evidence="1" type="ORF">ACFL27_27110</name>
</gene>
<dbReference type="EMBL" id="JBHPBY010000630">
    <property type="protein sequence ID" value="MFC1853871.1"/>
    <property type="molecule type" value="Genomic_DNA"/>
</dbReference>
<comment type="caution">
    <text evidence="1">The sequence shown here is derived from an EMBL/GenBank/DDBJ whole genome shotgun (WGS) entry which is preliminary data.</text>
</comment>
<sequence length="77" mass="8921">MANKGHLKAAKREIMAVQADFCFVRTLIHGRMSYELWLVVNVVVKSGRIYGFLEPAWCCQVSSKLRLPGRIVRMKRR</sequence>
<reference evidence="1 2" key="1">
    <citation type="submission" date="2024-09" db="EMBL/GenBank/DDBJ databases">
        <title>Laminarin stimulates single cell rates of sulfate reduction while oxygen inhibits transcriptomic activity in coastal marine sediment.</title>
        <authorList>
            <person name="Lindsay M."/>
            <person name="Orcutt B."/>
            <person name="Emerson D."/>
            <person name="Stepanauskas R."/>
            <person name="D'Angelo T."/>
        </authorList>
    </citation>
    <scope>NUCLEOTIDE SEQUENCE [LARGE SCALE GENOMIC DNA]</scope>
    <source>
        <strain evidence="1">SAG AM-311-K15</strain>
    </source>
</reference>
<dbReference type="Proteomes" id="UP001594351">
    <property type="component" value="Unassembled WGS sequence"/>
</dbReference>
<accession>A0ABV6Z5Z0</accession>
<protein>
    <submittedName>
        <fullName evidence="1">Uncharacterized protein</fullName>
    </submittedName>
</protein>
<keyword evidence="2" id="KW-1185">Reference proteome</keyword>
<organism evidence="1 2">
    <name type="scientific">candidate division CSSED10-310 bacterium</name>
    <dbReference type="NCBI Taxonomy" id="2855610"/>
    <lineage>
        <taxon>Bacteria</taxon>
        <taxon>Bacteria division CSSED10-310</taxon>
    </lineage>
</organism>